<dbReference type="AlphaFoldDB" id="A0A1G9AZV5"/>
<evidence type="ECO:0000313" key="2">
    <source>
        <dbReference type="EMBL" id="SDK32849.1"/>
    </source>
</evidence>
<name>A0A1G9AZV5_9PROT</name>
<dbReference type="Gene3D" id="3.40.50.1950">
    <property type="entry name" value="Flavin prenyltransferase-like"/>
    <property type="match status" value="1"/>
</dbReference>
<gene>
    <name evidence="2" type="ORF">SAMN05192566_0911</name>
</gene>
<evidence type="ECO:0000259" key="1">
    <source>
        <dbReference type="Pfam" id="PF02441"/>
    </source>
</evidence>
<reference evidence="3" key="1">
    <citation type="submission" date="2016-10" db="EMBL/GenBank/DDBJ databases">
        <authorList>
            <person name="Varghese N."/>
            <person name="Submissions S."/>
        </authorList>
    </citation>
    <scope>NUCLEOTIDE SEQUENCE [LARGE SCALE GENOMIC DNA]</scope>
    <source>
        <strain evidence="3">CBMB127</strain>
    </source>
</reference>
<accession>A0A1G9AZV5</accession>
<dbReference type="Pfam" id="PF02441">
    <property type="entry name" value="Flavoprotein"/>
    <property type="match status" value="1"/>
</dbReference>
<dbReference type="STRING" id="492660.SAMN05192566_0911"/>
<keyword evidence="3" id="KW-1185">Reference proteome</keyword>
<dbReference type="Proteomes" id="UP000198629">
    <property type="component" value="Unassembled WGS sequence"/>
</dbReference>
<proteinExistence type="predicted"/>
<evidence type="ECO:0000313" key="3">
    <source>
        <dbReference type="Proteomes" id="UP000198629"/>
    </source>
</evidence>
<protein>
    <submittedName>
        <fullName evidence="2">Flavoprotein</fullName>
    </submittedName>
</protein>
<sequence length="195" mass="21616">MCAQRLAWAITGSGHYLRESLAILQTLQDVDIYLSRAAAEIIRQYGFQAQLDATGHKVYQDKTASSVPVERFYEGVYHTLVISPATSNTIAKMAYGFSDSLVTNLFAQAGKTRVDSIVFACDTAPELESEAPRDHMVKVFPRQIDLENVSRLKLFADTAVVENMTDLQSAIMQRLVSLHDLSLHAGVQVTNHLID</sequence>
<dbReference type="RefSeq" id="WP_091470765.1">
    <property type="nucleotide sequence ID" value="NZ_FNFX01000002.1"/>
</dbReference>
<dbReference type="InterPro" id="IPR003382">
    <property type="entry name" value="Flavoprotein"/>
</dbReference>
<feature type="domain" description="Flavoprotein" evidence="1">
    <location>
        <begin position="5"/>
        <end position="152"/>
    </location>
</feature>
<dbReference type="EMBL" id="FNFX01000002">
    <property type="protein sequence ID" value="SDK32849.1"/>
    <property type="molecule type" value="Genomic_DNA"/>
</dbReference>
<dbReference type="GO" id="GO:0003824">
    <property type="term" value="F:catalytic activity"/>
    <property type="evidence" value="ECO:0007669"/>
    <property type="project" value="InterPro"/>
</dbReference>
<dbReference type="InterPro" id="IPR036551">
    <property type="entry name" value="Flavin_trans-like"/>
</dbReference>
<organism evidence="2 3">
    <name type="scientific">Methylophilus rhizosphaerae</name>
    <dbReference type="NCBI Taxonomy" id="492660"/>
    <lineage>
        <taxon>Bacteria</taxon>
        <taxon>Pseudomonadati</taxon>
        <taxon>Pseudomonadota</taxon>
        <taxon>Betaproteobacteria</taxon>
        <taxon>Nitrosomonadales</taxon>
        <taxon>Methylophilaceae</taxon>
        <taxon>Methylophilus</taxon>
    </lineage>
</organism>
<dbReference type="SUPFAM" id="SSF52507">
    <property type="entry name" value="Homo-oligomeric flavin-containing Cys decarboxylases, HFCD"/>
    <property type="match status" value="1"/>
</dbReference>
<dbReference type="OrthoDB" id="6382at2"/>